<dbReference type="PROSITE" id="PS51078">
    <property type="entry name" value="ICLR_ED"/>
    <property type="match status" value="1"/>
</dbReference>
<protein>
    <submittedName>
        <fullName evidence="6">Helix-turn-helix domain-containing protein</fullName>
    </submittedName>
</protein>
<evidence type="ECO:0000313" key="7">
    <source>
        <dbReference type="Proteomes" id="UP000820669"/>
    </source>
</evidence>
<keyword evidence="3" id="KW-0804">Transcription</keyword>
<evidence type="ECO:0000259" key="5">
    <source>
        <dbReference type="PROSITE" id="PS51078"/>
    </source>
</evidence>
<dbReference type="InterPro" id="IPR029016">
    <property type="entry name" value="GAF-like_dom_sf"/>
</dbReference>
<dbReference type="EMBL" id="JAAXLA010000080">
    <property type="protein sequence ID" value="NMI01302.1"/>
    <property type="molecule type" value="Genomic_DNA"/>
</dbReference>
<name>A0ABX1SI91_9PSEU</name>
<sequence length="250" mass="27050">MDRSGLHRPHHRTVDRVAEILETVTGEPDGITLSRLAVRMGAPVSSIQKLVNGLVATGYLAEVDLRYRLGPAVHVLSLRGGGPPAHHVRHADLEALHRAADAPVLLAIRVGHDAVYVDWAGTDEPFDYALARRLRSPLLGTAAGRVLMAHMPAAERREWVAAEFGADEEGAVETLELAARIRAEGMVRGRSGPLMPKVQAVAAPVREGDEVVAAVSIAHHRPETAGELDRYAELLRTTVEAWAARTRADR</sequence>
<dbReference type="SUPFAM" id="SSF55781">
    <property type="entry name" value="GAF domain-like"/>
    <property type="match status" value="1"/>
</dbReference>
<evidence type="ECO:0000313" key="6">
    <source>
        <dbReference type="EMBL" id="NMI01302.1"/>
    </source>
</evidence>
<dbReference type="RefSeq" id="WP_169384763.1">
    <property type="nucleotide sequence ID" value="NZ_JAAXLA010000080.1"/>
</dbReference>
<feature type="domain" description="HTH iclR-type" evidence="4">
    <location>
        <begin position="11"/>
        <end position="71"/>
    </location>
</feature>
<keyword evidence="7" id="KW-1185">Reference proteome</keyword>
<dbReference type="PROSITE" id="PS51077">
    <property type="entry name" value="HTH_ICLR"/>
    <property type="match status" value="1"/>
</dbReference>
<proteinExistence type="predicted"/>
<dbReference type="Gene3D" id="3.30.450.40">
    <property type="match status" value="1"/>
</dbReference>
<dbReference type="InterPro" id="IPR036388">
    <property type="entry name" value="WH-like_DNA-bd_sf"/>
</dbReference>
<evidence type="ECO:0000256" key="2">
    <source>
        <dbReference type="ARBA" id="ARBA00023125"/>
    </source>
</evidence>
<dbReference type="InterPro" id="IPR036390">
    <property type="entry name" value="WH_DNA-bd_sf"/>
</dbReference>
<evidence type="ECO:0000256" key="1">
    <source>
        <dbReference type="ARBA" id="ARBA00023015"/>
    </source>
</evidence>
<gene>
    <name evidence="6" type="ORF">HF526_29005</name>
</gene>
<dbReference type="Proteomes" id="UP000820669">
    <property type="component" value="Unassembled WGS sequence"/>
</dbReference>
<accession>A0ABX1SI91</accession>
<dbReference type="InterPro" id="IPR014757">
    <property type="entry name" value="Tscrpt_reg_IclR_C"/>
</dbReference>
<dbReference type="PANTHER" id="PTHR30136">
    <property type="entry name" value="HELIX-TURN-HELIX TRANSCRIPTIONAL REGULATOR, ICLR FAMILY"/>
    <property type="match status" value="1"/>
</dbReference>
<dbReference type="Gene3D" id="1.10.10.10">
    <property type="entry name" value="Winged helix-like DNA-binding domain superfamily/Winged helix DNA-binding domain"/>
    <property type="match status" value="1"/>
</dbReference>
<feature type="domain" description="IclR-ED" evidence="5">
    <location>
        <begin position="65"/>
        <end position="248"/>
    </location>
</feature>
<evidence type="ECO:0000256" key="3">
    <source>
        <dbReference type="ARBA" id="ARBA00023163"/>
    </source>
</evidence>
<dbReference type="SUPFAM" id="SSF46785">
    <property type="entry name" value="Winged helix' DNA-binding domain"/>
    <property type="match status" value="1"/>
</dbReference>
<evidence type="ECO:0000259" key="4">
    <source>
        <dbReference type="PROSITE" id="PS51077"/>
    </source>
</evidence>
<keyword evidence="1" id="KW-0805">Transcription regulation</keyword>
<dbReference type="InterPro" id="IPR050707">
    <property type="entry name" value="HTH_MetabolicPath_Reg"/>
</dbReference>
<reference evidence="6 7" key="1">
    <citation type="submission" date="2020-04" db="EMBL/GenBank/DDBJ databases">
        <authorList>
            <person name="Klaysubun C."/>
            <person name="Duangmal K."/>
            <person name="Lipun K."/>
        </authorList>
    </citation>
    <scope>NUCLEOTIDE SEQUENCE [LARGE SCALE GENOMIC DNA]</scope>
    <source>
        <strain evidence="6 7">K10HN5</strain>
    </source>
</reference>
<organism evidence="6 7">
    <name type="scientific">Pseudonocardia acidicola</name>
    <dbReference type="NCBI Taxonomy" id="2724939"/>
    <lineage>
        <taxon>Bacteria</taxon>
        <taxon>Bacillati</taxon>
        <taxon>Actinomycetota</taxon>
        <taxon>Actinomycetes</taxon>
        <taxon>Pseudonocardiales</taxon>
        <taxon>Pseudonocardiaceae</taxon>
        <taxon>Pseudonocardia</taxon>
    </lineage>
</organism>
<dbReference type="InterPro" id="IPR005471">
    <property type="entry name" value="Tscrpt_reg_IclR_N"/>
</dbReference>
<dbReference type="Pfam" id="PF09339">
    <property type="entry name" value="HTH_IclR"/>
    <property type="match status" value="1"/>
</dbReference>
<comment type="caution">
    <text evidence="6">The sequence shown here is derived from an EMBL/GenBank/DDBJ whole genome shotgun (WGS) entry which is preliminary data.</text>
</comment>
<keyword evidence="2" id="KW-0238">DNA-binding</keyword>
<dbReference type="Pfam" id="PF01614">
    <property type="entry name" value="IclR_C"/>
    <property type="match status" value="1"/>
</dbReference>
<dbReference type="PANTHER" id="PTHR30136:SF24">
    <property type="entry name" value="HTH-TYPE TRANSCRIPTIONAL REPRESSOR ALLR"/>
    <property type="match status" value="1"/>
</dbReference>